<comment type="caution">
    <text evidence="1">The sequence shown here is derived from an EMBL/GenBank/DDBJ whole genome shotgun (WGS) entry which is preliminary data.</text>
</comment>
<accession>A0A644VWE5</accession>
<dbReference type="PROSITE" id="PS51257">
    <property type="entry name" value="PROKAR_LIPOPROTEIN"/>
    <property type="match status" value="1"/>
</dbReference>
<sequence>MKSIHMFAALICVSIVSCCCSAAQADTIDVYHVYYNNEVIRQFNQNDIGRKKVVEIEKAAVKETDTLTVKYWHDTPFDTCHCSLILWSPQYNIGYSTQGSGRGNTFNIALGELLAYSRKQGVFLFEVQYVEEMRAAGTLFVIQLL</sequence>
<evidence type="ECO:0000313" key="1">
    <source>
        <dbReference type="EMBL" id="MPL95785.1"/>
    </source>
</evidence>
<reference evidence="1" key="1">
    <citation type="submission" date="2019-08" db="EMBL/GenBank/DDBJ databases">
        <authorList>
            <person name="Kucharzyk K."/>
            <person name="Murdoch R.W."/>
            <person name="Higgins S."/>
            <person name="Loffler F."/>
        </authorList>
    </citation>
    <scope>NUCLEOTIDE SEQUENCE</scope>
</reference>
<dbReference type="EMBL" id="VSSQ01000481">
    <property type="protein sequence ID" value="MPL95785.1"/>
    <property type="molecule type" value="Genomic_DNA"/>
</dbReference>
<dbReference type="AlphaFoldDB" id="A0A644VWE5"/>
<organism evidence="1">
    <name type="scientific">bioreactor metagenome</name>
    <dbReference type="NCBI Taxonomy" id="1076179"/>
    <lineage>
        <taxon>unclassified sequences</taxon>
        <taxon>metagenomes</taxon>
        <taxon>ecological metagenomes</taxon>
    </lineage>
</organism>
<proteinExistence type="predicted"/>
<gene>
    <name evidence="1" type="ORF">SDC9_41957</name>
</gene>
<protein>
    <submittedName>
        <fullName evidence="1">Uncharacterized protein</fullName>
    </submittedName>
</protein>
<name>A0A644VWE5_9ZZZZ</name>